<evidence type="ECO:0000313" key="2">
    <source>
        <dbReference type="EMBL" id="MBD2194526.1"/>
    </source>
</evidence>
<gene>
    <name evidence="2" type="ORF">H6G24_03320</name>
</gene>
<sequence>MLFNRYKYLDVIQQLDPVKDHHQIYTLMYGYEFPWEMTRAMEVALMRTYCIPKISQLLDKTGQFYHRPQKRYDDTGIIIGEIAKWGYDSDRGKQAMQRMNAIHSRFKIDNADFLYALSTFIYDPIRWNASFGWRLMCEQEKLATFYFWREVGKRMHIQDIPETYEEFERYNSDYEKANFRYSHTNKLVGEATRDLFLSWFPGWMSFALKPAVYALLDDTMLDAFGFEYPHPFLRSLLANILKIRARLLRLFPSRNQPYFFIDHPIRSYPNGYDIANIGPEPNKKQ</sequence>
<dbReference type="PANTHER" id="PTHR36124">
    <property type="match status" value="1"/>
</dbReference>
<dbReference type="Pfam" id="PF09995">
    <property type="entry name" value="MPAB_Lcp_cat"/>
    <property type="match status" value="1"/>
</dbReference>
<proteinExistence type="predicted"/>
<dbReference type="Proteomes" id="UP000658514">
    <property type="component" value="Unassembled WGS sequence"/>
</dbReference>
<dbReference type="EMBL" id="JACJQH010000004">
    <property type="protein sequence ID" value="MBD2194526.1"/>
    <property type="molecule type" value="Genomic_DNA"/>
</dbReference>
<feature type="domain" description="ER-bound oxygenase mpaB/mpaB'/Rubber oxygenase catalytic" evidence="1">
    <location>
        <begin position="50"/>
        <end position="229"/>
    </location>
</feature>
<comment type="caution">
    <text evidence="2">The sequence shown here is derived from an EMBL/GenBank/DDBJ whole genome shotgun (WGS) entry which is preliminary data.</text>
</comment>
<dbReference type="PANTHER" id="PTHR36124:SF1">
    <property type="entry name" value="ER-BOUND OXYGENASE MPAB_MPAB'_RUBBER OXYGENASE CATALYTIC DOMAIN-CONTAINING PROTEIN"/>
    <property type="match status" value="1"/>
</dbReference>
<organism evidence="2 3">
    <name type="scientific">Calothrix parietina FACHB-288</name>
    <dbReference type="NCBI Taxonomy" id="2692896"/>
    <lineage>
        <taxon>Bacteria</taxon>
        <taxon>Bacillati</taxon>
        <taxon>Cyanobacteriota</taxon>
        <taxon>Cyanophyceae</taxon>
        <taxon>Nostocales</taxon>
        <taxon>Calotrichaceae</taxon>
        <taxon>Calothrix</taxon>
    </lineage>
</organism>
<name>A0ABR8A3I3_9CYAN</name>
<accession>A0ABR8A3I3</accession>
<evidence type="ECO:0000313" key="3">
    <source>
        <dbReference type="Proteomes" id="UP000658514"/>
    </source>
</evidence>
<dbReference type="RefSeq" id="WP_190538708.1">
    <property type="nucleotide sequence ID" value="NZ_CAWPNO010000073.1"/>
</dbReference>
<dbReference type="InterPro" id="IPR046366">
    <property type="entry name" value="MPAB"/>
</dbReference>
<evidence type="ECO:0000259" key="1">
    <source>
        <dbReference type="Pfam" id="PF09995"/>
    </source>
</evidence>
<protein>
    <submittedName>
        <fullName evidence="2">DUF2236 domain-containing protein</fullName>
    </submittedName>
</protein>
<keyword evidence="3" id="KW-1185">Reference proteome</keyword>
<dbReference type="InterPro" id="IPR018713">
    <property type="entry name" value="MPAB/Lcp_cat_dom"/>
</dbReference>
<reference evidence="2 3" key="1">
    <citation type="journal article" date="2020" name="ISME J.">
        <title>Comparative genomics reveals insights into cyanobacterial evolution and habitat adaptation.</title>
        <authorList>
            <person name="Chen M.Y."/>
            <person name="Teng W.K."/>
            <person name="Zhao L."/>
            <person name="Hu C.X."/>
            <person name="Zhou Y.K."/>
            <person name="Han B.P."/>
            <person name="Song L.R."/>
            <person name="Shu W.S."/>
        </authorList>
    </citation>
    <scope>NUCLEOTIDE SEQUENCE [LARGE SCALE GENOMIC DNA]</scope>
    <source>
        <strain evidence="2 3">FACHB-288</strain>
    </source>
</reference>